<dbReference type="Pfam" id="PF13690">
    <property type="entry name" value="CheX"/>
    <property type="match status" value="1"/>
</dbReference>
<evidence type="ECO:0000313" key="3">
    <source>
        <dbReference type="EMBL" id="KRQ85792.1"/>
    </source>
</evidence>
<dbReference type="Proteomes" id="UP000052015">
    <property type="component" value="Unassembled WGS sequence"/>
</dbReference>
<keyword evidence="1" id="KW-0145">Chemotaxis</keyword>
<feature type="domain" description="Chemotaxis phosphatase CheX-like" evidence="2">
    <location>
        <begin position="48"/>
        <end position="144"/>
    </location>
</feature>
<evidence type="ECO:0000259" key="2">
    <source>
        <dbReference type="Pfam" id="PF13690"/>
    </source>
</evidence>
<proteinExistence type="predicted"/>
<organism evidence="3 4">
    <name type="scientific">Caloramator mitchellensis</name>
    <dbReference type="NCBI Taxonomy" id="908809"/>
    <lineage>
        <taxon>Bacteria</taxon>
        <taxon>Bacillati</taxon>
        <taxon>Bacillota</taxon>
        <taxon>Clostridia</taxon>
        <taxon>Eubacteriales</taxon>
        <taxon>Clostridiaceae</taxon>
        <taxon>Caloramator</taxon>
    </lineage>
</organism>
<dbReference type="STRING" id="908809.ABG79_02435"/>
<dbReference type="EMBL" id="LKHP01000032">
    <property type="protein sequence ID" value="KRQ85792.1"/>
    <property type="molecule type" value="Genomic_DNA"/>
</dbReference>
<dbReference type="InterPro" id="IPR028051">
    <property type="entry name" value="CheX-like_dom"/>
</dbReference>
<comment type="caution">
    <text evidence="3">The sequence shown here is derived from an EMBL/GenBank/DDBJ whole genome shotgun (WGS) entry which is preliminary data.</text>
</comment>
<protein>
    <submittedName>
        <fullName evidence="3">CheY-P phosphatase CheX</fullName>
        <ecNumber evidence="3">3.-.-.-</ecNumber>
    </submittedName>
</protein>
<dbReference type="SUPFAM" id="SSF103039">
    <property type="entry name" value="CheC-like"/>
    <property type="match status" value="1"/>
</dbReference>
<dbReference type="EC" id="3.-.-.-" evidence="3"/>
<sequence length="159" mass="17963">MRGDYLMINKYIEIFIKSGKEIMLQVAGLQTDVGNCYIKQDIINKNKISILIEILGSISGRSWVTMEDDIAKRIASNMMGGFPVIELDEMAKSAIAELCNMILGNVATEFSNNNINIDITPPKMYLNESHGIDSSKKDYLCIPFYFEDKTNMEINLSFD</sequence>
<dbReference type="PANTHER" id="PTHR39452:SF1">
    <property type="entry name" value="CHEY-P PHOSPHATASE CHEX"/>
    <property type="match status" value="1"/>
</dbReference>
<keyword evidence="4" id="KW-1185">Reference proteome</keyword>
<dbReference type="CDD" id="cd17906">
    <property type="entry name" value="CheX"/>
    <property type="match status" value="1"/>
</dbReference>
<dbReference type="GO" id="GO:0016787">
    <property type="term" value="F:hydrolase activity"/>
    <property type="evidence" value="ECO:0007669"/>
    <property type="project" value="UniProtKB-KW"/>
</dbReference>
<dbReference type="InterPro" id="IPR038756">
    <property type="entry name" value="CheX-like"/>
</dbReference>
<evidence type="ECO:0000313" key="4">
    <source>
        <dbReference type="Proteomes" id="UP000052015"/>
    </source>
</evidence>
<dbReference type="InterPro" id="IPR028976">
    <property type="entry name" value="CheC-like_sf"/>
</dbReference>
<keyword evidence="3" id="KW-0378">Hydrolase</keyword>
<dbReference type="PANTHER" id="PTHR39452">
    <property type="entry name" value="CHEY-P PHOSPHATASE CHEX"/>
    <property type="match status" value="1"/>
</dbReference>
<name>A0A0R3JQR8_CALMK</name>
<gene>
    <name evidence="3" type="primary">cheX_2</name>
    <name evidence="3" type="ORF">ABG79_02435</name>
</gene>
<evidence type="ECO:0000256" key="1">
    <source>
        <dbReference type="ARBA" id="ARBA00022500"/>
    </source>
</evidence>
<dbReference type="GO" id="GO:0006935">
    <property type="term" value="P:chemotaxis"/>
    <property type="evidence" value="ECO:0007669"/>
    <property type="project" value="UniProtKB-KW"/>
</dbReference>
<dbReference type="Gene3D" id="3.40.1550.10">
    <property type="entry name" value="CheC-like"/>
    <property type="match status" value="1"/>
</dbReference>
<reference evidence="3 4" key="1">
    <citation type="submission" date="2015-09" db="EMBL/GenBank/DDBJ databases">
        <title>Draft genome sequence of a Caloramator mitchellensis, a moderate thermophile from the Great Artesian Basin of Australia.</title>
        <authorList>
            <person name="Patel B.K."/>
        </authorList>
    </citation>
    <scope>NUCLEOTIDE SEQUENCE [LARGE SCALE GENOMIC DNA]</scope>
    <source>
        <strain evidence="3 4">VF08</strain>
    </source>
</reference>
<dbReference type="AlphaFoldDB" id="A0A0R3JQR8"/>
<accession>A0A0R3JQR8</accession>